<feature type="compositionally biased region" description="Basic and acidic residues" evidence="1">
    <location>
        <begin position="353"/>
        <end position="365"/>
    </location>
</feature>
<dbReference type="OrthoDB" id="3791881at2759"/>
<dbReference type="EMBL" id="SWKV01000019">
    <property type="protein sequence ID" value="KAF3041742.1"/>
    <property type="molecule type" value="Genomic_DNA"/>
</dbReference>
<evidence type="ECO:0000313" key="3">
    <source>
        <dbReference type="Proteomes" id="UP000758155"/>
    </source>
</evidence>
<feature type="region of interest" description="Disordered" evidence="1">
    <location>
        <begin position="353"/>
        <end position="379"/>
    </location>
</feature>
<comment type="caution">
    <text evidence="2">The sequence shown here is derived from an EMBL/GenBank/DDBJ whole genome shotgun (WGS) entry which is preliminary data.</text>
</comment>
<accession>A0A9P4WU85</accession>
<organism evidence="2 3">
    <name type="scientific">Didymella heteroderae</name>
    <dbReference type="NCBI Taxonomy" id="1769908"/>
    <lineage>
        <taxon>Eukaryota</taxon>
        <taxon>Fungi</taxon>
        <taxon>Dikarya</taxon>
        <taxon>Ascomycota</taxon>
        <taxon>Pezizomycotina</taxon>
        <taxon>Dothideomycetes</taxon>
        <taxon>Pleosporomycetidae</taxon>
        <taxon>Pleosporales</taxon>
        <taxon>Pleosporineae</taxon>
        <taxon>Didymellaceae</taxon>
        <taxon>Didymella</taxon>
    </lineage>
</organism>
<evidence type="ECO:0000313" key="2">
    <source>
        <dbReference type="EMBL" id="KAF3041742.1"/>
    </source>
</evidence>
<feature type="region of interest" description="Disordered" evidence="1">
    <location>
        <begin position="104"/>
        <end position="155"/>
    </location>
</feature>
<keyword evidence="3" id="KW-1185">Reference proteome</keyword>
<gene>
    <name evidence="2" type="ORF">E8E12_008418</name>
</gene>
<reference evidence="2" key="1">
    <citation type="submission" date="2019-04" db="EMBL/GenBank/DDBJ databases">
        <title>Sequencing of skin fungus with MAO and IRED activity.</title>
        <authorList>
            <person name="Marsaioli A.J."/>
            <person name="Bonatto J.M.C."/>
            <person name="Reis Junior O."/>
        </authorList>
    </citation>
    <scope>NUCLEOTIDE SEQUENCE</scope>
    <source>
        <strain evidence="2">28M1</strain>
    </source>
</reference>
<proteinExistence type="predicted"/>
<name>A0A9P4WU85_9PLEO</name>
<dbReference type="Proteomes" id="UP000758155">
    <property type="component" value="Unassembled WGS sequence"/>
</dbReference>
<dbReference type="AlphaFoldDB" id="A0A9P4WU85"/>
<evidence type="ECO:0000256" key="1">
    <source>
        <dbReference type="SAM" id="MobiDB-lite"/>
    </source>
</evidence>
<sequence>MARKICNHPVFPSLRARLVANKIYECPTCRIRLYICEIEEVQAALERRSGIFESRTKAREAEEKEDNSERLVHSALVKRWRLAKIGLYRDFCLFEEFRDEEANKTSSKQDVKLGPGSEDDGGWQTVRWKARPVKQSSDRTAPDQAPSTTCGKGTDLKAQNHDKVIQSIEVPLKIAHGSYWDGRNRFDLLRDIELDEYSKLFDTPEVKATSTILDRSVAVDVCGTSCNRTVLGISPLKRKRSSTSPNNSQARKNVHVGDNVTVICDADACNTTGLPPGQSSFTRPHFSYATAEKARRRRNFWRRSSFYRPRTWALTGDYENFNTSHFKTTWAEHDAIIGLQRWAEKREKDAKQFEASTKLETRDDPANMQVGVYAPPAET</sequence>
<feature type="compositionally biased region" description="Polar residues" evidence="1">
    <location>
        <begin position="142"/>
        <end position="151"/>
    </location>
</feature>
<protein>
    <submittedName>
        <fullName evidence="2">Uncharacterized protein</fullName>
    </submittedName>
</protein>